<dbReference type="GO" id="GO:0006369">
    <property type="term" value="P:termination of RNA polymerase II transcription"/>
    <property type="evidence" value="ECO:0007669"/>
    <property type="project" value="TreeGrafter"/>
</dbReference>
<evidence type="ECO:0000256" key="8">
    <source>
        <dbReference type="RuleBase" id="RU364150"/>
    </source>
</evidence>
<dbReference type="EMBL" id="PKFO01000003">
    <property type="protein sequence ID" value="PVH20578.1"/>
    <property type="molecule type" value="Genomic_DNA"/>
</dbReference>
<comment type="caution">
    <text evidence="10">The sequence shown here is derived from an EMBL/GenBank/DDBJ whole genome shotgun (WGS) entry which is preliminary data.</text>
</comment>
<dbReference type="GO" id="GO:0070847">
    <property type="term" value="C:core mediator complex"/>
    <property type="evidence" value="ECO:0007669"/>
    <property type="project" value="TreeGrafter"/>
</dbReference>
<organism evidence="10 11">
    <name type="scientific">Candidozyma haemuli</name>
    <dbReference type="NCBI Taxonomy" id="45357"/>
    <lineage>
        <taxon>Eukaryota</taxon>
        <taxon>Fungi</taxon>
        <taxon>Dikarya</taxon>
        <taxon>Ascomycota</taxon>
        <taxon>Saccharomycotina</taxon>
        <taxon>Pichiomycetes</taxon>
        <taxon>Metschnikowiaceae</taxon>
        <taxon>Candidozyma</taxon>
    </lineage>
</organism>
<dbReference type="STRING" id="45357.A0A2V1ARX7"/>
<comment type="function">
    <text evidence="8">Component of the Mediator complex, a coactivator involved in the regulated transcription of nearly all RNA polymerase II-dependent genes. Mediator functions as a bridge to convey information from gene-specific regulatory proteins to the basal RNA polymerase II transcription machinery. Mediator is recruited to promoters by direct interactions with regulatory proteins and serves as a scaffold for the assembly of a functional preinitiation complex with RNA polymerase II and the general transcription factors.</text>
</comment>
<dbReference type="GO" id="GO:0016592">
    <property type="term" value="C:mediator complex"/>
    <property type="evidence" value="ECO:0007669"/>
    <property type="project" value="InterPro"/>
</dbReference>
<dbReference type="OrthoDB" id="5348092at2759"/>
<sequence>MVHQLLLCSSISQSNYIQTVSTLQALTGVLHPQDIATYTLLTKPHNVFKPKFEPGKVNQIEQYYMKCSTTWNDEAASELNLSQPIIAGKSDIRVERLFSGKKVKHWTLQISDIPNAGKNPVSAHNFYESTLVHHHTGKNVLISSTSPKVETSEEAKVEAKVEAKDEAKEEKKDDTKEAEKEEAKDDDIMQIDGPAKEDSTEKDKGDEDLMEIEPEGLPKTNGEGAEVTEITDIPDFADIPDSKETNEGDAIKKEEEKEPKTQVGETNSEVKDSFLQFLEELGYDVVNQYWQKGIRFFHGDIVIEIFKILVRDDDPSGAAEDSKLKLKLLDESNTFQIKAFINYQKGASVDLVNQGTKDLVKIKELLHNLFELEVPDRMYMDARVNRNQ</sequence>
<dbReference type="Gene3D" id="2.40.320.10">
    <property type="entry name" value="Hypothetical Protein Pfu-838710-001"/>
    <property type="match status" value="1"/>
</dbReference>
<dbReference type="Pfam" id="PF09637">
    <property type="entry name" value="Med18"/>
    <property type="match status" value="1"/>
</dbReference>
<comment type="subcellular location">
    <subcellularLocation>
        <location evidence="1 8">Nucleus</location>
    </subcellularLocation>
</comment>
<feature type="compositionally biased region" description="Basic and acidic residues" evidence="9">
    <location>
        <begin position="194"/>
        <end position="207"/>
    </location>
</feature>
<comment type="subunit">
    <text evidence="8">Component of the Mediator complex.</text>
</comment>
<comment type="similarity">
    <text evidence="2 8">Belongs to the Mediator complex subunit 18 family.</text>
</comment>
<evidence type="ECO:0000256" key="1">
    <source>
        <dbReference type="ARBA" id="ARBA00004123"/>
    </source>
</evidence>
<dbReference type="AlphaFoldDB" id="A0A2V1ARX7"/>
<accession>A0A2V1ARX7</accession>
<keyword evidence="4 8" id="KW-0805">Transcription regulation</keyword>
<dbReference type="Proteomes" id="UP000244309">
    <property type="component" value="Unassembled WGS sequence"/>
</dbReference>
<keyword evidence="6 8" id="KW-0539">Nucleus</keyword>
<keyword evidence="8" id="KW-0010">Activator</keyword>
<keyword evidence="11" id="KW-1185">Reference proteome</keyword>
<dbReference type="PANTHER" id="PTHR13321">
    <property type="entry name" value="MEDIATOR OF RNA POLYMERASE II TRANSCRIPTION, SUBUNIT 18"/>
    <property type="match status" value="1"/>
</dbReference>
<evidence type="ECO:0000256" key="5">
    <source>
        <dbReference type="ARBA" id="ARBA00023163"/>
    </source>
</evidence>
<dbReference type="GO" id="GO:0006357">
    <property type="term" value="P:regulation of transcription by RNA polymerase II"/>
    <property type="evidence" value="ECO:0007669"/>
    <property type="project" value="InterPro"/>
</dbReference>
<protein>
    <recommendedName>
        <fullName evidence="3 8">Mediator of RNA polymerase II transcription subunit 18</fullName>
    </recommendedName>
    <alternativeName>
        <fullName evidence="7 8">Mediator complex subunit 18</fullName>
    </alternativeName>
</protein>
<feature type="compositionally biased region" description="Basic and acidic residues" evidence="9">
    <location>
        <begin position="240"/>
        <end position="260"/>
    </location>
</feature>
<reference evidence="10 11" key="1">
    <citation type="submission" date="2017-12" db="EMBL/GenBank/DDBJ databases">
        <title>Genome Sequence of a Multidrug-Resistant Candida haemulonii Isolate from a Patient with Chronic Leg Ulcers in Israel.</title>
        <authorList>
            <person name="Chow N.A."/>
            <person name="Gade L."/>
            <person name="Batra D."/>
            <person name="Rowe L.A."/>
            <person name="Ben-Ami R."/>
            <person name="Loparev V.N."/>
            <person name="Litvintseva A.P."/>
        </authorList>
    </citation>
    <scope>NUCLEOTIDE SEQUENCE [LARGE SCALE GENOMIC DNA]</scope>
    <source>
        <strain evidence="10 11">B11899</strain>
    </source>
</reference>
<keyword evidence="5 8" id="KW-0804">Transcription</keyword>
<proteinExistence type="inferred from homology"/>
<dbReference type="GO" id="GO:0003712">
    <property type="term" value="F:transcription coregulator activity"/>
    <property type="evidence" value="ECO:0007669"/>
    <property type="project" value="InterPro"/>
</dbReference>
<evidence type="ECO:0000256" key="7">
    <source>
        <dbReference type="ARBA" id="ARBA00032012"/>
    </source>
</evidence>
<name>A0A2V1ARX7_9ASCO</name>
<feature type="region of interest" description="Disordered" evidence="9">
    <location>
        <begin position="142"/>
        <end position="266"/>
    </location>
</feature>
<evidence type="ECO:0000256" key="4">
    <source>
        <dbReference type="ARBA" id="ARBA00023015"/>
    </source>
</evidence>
<gene>
    <name evidence="8" type="primary">MED18</name>
    <name evidence="10" type="ORF">CXQ85_002372</name>
</gene>
<evidence type="ECO:0000256" key="9">
    <source>
        <dbReference type="SAM" id="MobiDB-lite"/>
    </source>
</evidence>
<evidence type="ECO:0000256" key="2">
    <source>
        <dbReference type="ARBA" id="ARBA00009814"/>
    </source>
</evidence>
<dbReference type="PANTHER" id="PTHR13321:SF2">
    <property type="entry name" value="MEDIATOR OF RNA POLYMERASE II TRANSCRIPTION SUBUNIT 18"/>
    <property type="match status" value="1"/>
</dbReference>
<evidence type="ECO:0000313" key="11">
    <source>
        <dbReference type="Proteomes" id="UP000244309"/>
    </source>
</evidence>
<dbReference type="InterPro" id="IPR019095">
    <property type="entry name" value="Mediator_Med18"/>
</dbReference>
<dbReference type="VEuPathDB" id="FungiDB:CXQ85_002372"/>
<evidence type="ECO:0000256" key="6">
    <source>
        <dbReference type="ARBA" id="ARBA00023242"/>
    </source>
</evidence>
<feature type="compositionally biased region" description="Basic and acidic residues" evidence="9">
    <location>
        <begin position="150"/>
        <end position="187"/>
    </location>
</feature>
<evidence type="ECO:0000256" key="3">
    <source>
        <dbReference type="ARBA" id="ARBA00019612"/>
    </source>
</evidence>
<evidence type="ECO:0000313" key="10">
    <source>
        <dbReference type="EMBL" id="PVH20578.1"/>
    </source>
</evidence>